<dbReference type="RefSeq" id="WP_344921470.1">
    <property type="nucleotide sequence ID" value="NZ_BAABAQ010000012.1"/>
</dbReference>
<dbReference type="Gene3D" id="3.20.20.150">
    <property type="entry name" value="Divalent-metal-dependent TIM barrel enzymes"/>
    <property type="match status" value="1"/>
</dbReference>
<evidence type="ECO:0008006" key="3">
    <source>
        <dbReference type="Google" id="ProtNLM"/>
    </source>
</evidence>
<protein>
    <recommendedName>
        <fullName evidence="3">Xylose isomerase-like TIM barrel domain-containing protein</fullName>
    </recommendedName>
</protein>
<reference evidence="2" key="1">
    <citation type="journal article" date="2019" name="Int. J. Syst. Evol. Microbiol.">
        <title>The Global Catalogue of Microorganisms (GCM) 10K type strain sequencing project: providing services to taxonomists for standard genome sequencing and annotation.</title>
        <authorList>
            <consortium name="The Broad Institute Genomics Platform"/>
            <consortium name="The Broad Institute Genome Sequencing Center for Infectious Disease"/>
            <person name="Wu L."/>
            <person name="Ma J."/>
        </authorList>
    </citation>
    <scope>NUCLEOTIDE SEQUENCE [LARGE SCALE GENOMIC DNA]</scope>
    <source>
        <strain evidence="2">JCM 17388</strain>
    </source>
</reference>
<dbReference type="Proteomes" id="UP001501251">
    <property type="component" value="Unassembled WGS sequence"/>
</dbReference>
<dbReference type="SUPFAM" id="SSF51658">
    <property type="entry name" value="Xylose isomerase-like"/>
    <property type="match status" value="1"/>
</dbReference>
<gene>
    <name evidence="1" type="ORF">GCM10022252_60010</name>
</gene>
<sequence length="265" mass="28809">MTLPRIGLYSISVRGLNVPDMLDWAASHDIPFVHLRGGPRGVDLASQSPATVWRWRKAAARTVPITGVTADVDLADLLTGDASARRRAAYDLEELAEAATILNARWVRLPARTPLTVDQLARGEKLRALADSVIPLLIEPHHPGWVFPATLRSLVDLVNACPRMGLLADTAQLAAALPKRDRFPAWLAPVLDHTQVLHLSDPGTGLDAPGHAVIAALAAHRVHAGQNLEVALEWTGADRGPDECLARYHATVTWWERLTSALEPR</sequence>
<proteinExistence type="predicted"/>
<dbReference type="InterPro" id="IPR036237">
    <property type="entry name" value="Xyl_isomerase-like_sf"/>
</dbReference>
<keyword evidence="2" id="KW-1185">Reference proteome</keyword>
<dbReference type="EMBL" id="BAABAQ010000012">
    <property type="protein sequence ID" value="GAA4203014.1"/>
    <property type="molecule type" value="Genomic_DNA"/>
</dbReference>
<evidence type="ECO:0000313" key="1">
    <source>
        <dbReference type="EMBL" id="GAA4203014.1"/>
    </source>
</evidence>
<accession>A0ABP8BC31</accession>
<organism evidence="1 2">
    <name type="scientific">Streptosporangium oxazolinicum</name>
    <dbReference type="NCBI Taxonomy" id="909287"/>
    <lineage>
        <taxon>Bacteria</taxon>
        <taxon>Bacillati</taxon>
        <taxon>Actinomycetota</taxon>
        <taxon>Actinomycetes</taxon>
        <taxon>Streptosporangiales</taxon>
        <taxon>Streptosporangiaceae</taxon>
        <taxon>Streptosporangium</taxon>
    </lineage>
</organism>
<evidence type="ECO:0000313" key="2">
    <source>
        <dbReference type="Proteomes" id="UP001501251"/>
    </source>
</evidence>
<comment type="caution">
    <text evidence="1">The sequence shown here is derived from an EMBL/GenBank/DDBJ whole genome shotgun (WGS) entry which is preliminary data.</text>
</comment>
<name>A0ABP8BC31_9ACTN</name>